<evidence type="ECO:0000313" key="4">
    <source>
        <dbReference type="Proteomes" id="UP000516380"/>
    </source>
</evidence>
<evidence type="ECO:0000256" key="1">
    <source>
        <dbReference type="ARBA" id="ARBA00010652"/>
    </source>
</evidence>
<comment type="similarity">
    <text evidence="1">Belongs to the mycobacterial PPE family.</text>
</comment>
<organism evidence="3 4">
    <name type="scientific">Mycobacterium kansasii</name>
    <dbReference type="NCBI Taxonomy" id="1768"/>
    <lineage>
        <taxon>Bacteria</taxon>
        <taxon>Bacillati</taxon>
        <taxon>Actinomycetota</taxon>
        <taxon>Actinomycetes</taxon>
        <taxon>Mycobacteriales</taxon>
        <taxon>Mycobacteriaceae</taxon>
        <taxon>Mycobacterium</taxon>
    </lineage>
</organism>
<dbReference type="InterPro" id="IPR038332">
    <property type="entry name" value="PPE_sf"/>
</dbReference>
<evidence type="ECO:0000313" key="3">
    <source>
        <dbReference type="EMBL" id="BCI85092.1"/>
    </source>
</evidence>
<feature type="domain" description="PPE" evidence="2">
    <location>
        <begin position="3"/>
        <end position="158"/>
    </location>
</feature>
<dbReference type="Gene3D" id="1.20.1260.20">
    <property type="entry name" value="PPE superfamily"/>
    <property type="match status" value="1"/>
</dbReference>
<evidence type="ECO:0000259" key="2">
    <source>
        <dbReference type="Pfam" id="PF00823"/>
    </source>
</evidence>
<dbReference type="InterPro" id="IPR000030">
    <property type="entry name" value="PPE_dom"/>
</dbReference>
<dbReference type="Proteomes" id="UP000516380">
    <property type="component" value="Chromosome"/>
</dbReference>
<dbReference type="PANTHER" id="PTHR46766:SF1">
    <property type="entry name" value="GLUTAMINE-RICH PROTEIN 2"/>
    <property type="match status" value="1"/>
</dbReference>
<dbReference type="SUPFAM" id="SSF140459">
    <property type="entry name" value="PE/PPE dimer-like"/>
    <property type="match status" value="1"/>
</dbReference>
<dbReference type="EMBL" id="AP023343">
    <property type="protein sequence ID" value="BCI85092.1"/>
    <property type="molecule type" value="Genomic_DNA"/>
</dbReference>
<dbReference type="GO" id="GO:0052572">
    <property type="term" value="P:response to host immune response"/>
    <property type="evidence" value="ECO:0007669"/>
    <property type="project" value="TreeGrafter"/>
</dbReference>
<dbReference type="FunFam" id="1.20.1260.20:FF:000001">
    <property type="entry name" value="PPE family protein PPE41"/>
    <property type="match status" value="1"/>
</dbReference>
<keyword evidence="4" id="KW-1185">Reference proteome</keyword>
<name>A0A7G1I5T0_MYCKA</name>
<gene>
    <name evidence="3" type="ORF">NIIDMKKI_02980</name>
</gene>
<reference evidence="3 4" key="1">
    <citation type="submission" date="2020-07" db="EMBL/GenBank/DDBJ databases">
        <title>Mycobacterium kansasii (former subtype) with zoonotic potential isolated from diseased indoor pet cat, Japan.</title>
        <authorList>
            <person name="Fukano H."/>
            <person name="Terazono T."/>
            <person name="Hoshino Y."/>
        </authorList>
    </citation>
    <scope>NUCLEOTIDE SEQUENCE [LARGE SCALE GENOMIC DNA]</scope>
    <source>
        <strain evidence="3 4">Kuro-I</strain>
    </source>
</reference>
<protein>
    <recommendedName>
        <fullName evidence="2">PPE domain-containing protein</fullName>
    </recommendedName>
</protein>
<proteinExistence type="inferred from homology"/>
<accession>A0A7G1I5T0</accession>
<dbReference type="AlphaFoldDB" id="A0A7G1I5T0"/>
<dbReference type="Pfam" id="PF00823">
    <property type="entry name" value="PPE"/>
    <property type="match status" value="1"/>
</dbReference>
<dbReference type="PANTHER" id="PTHR46766">
    <property type="entry name" value="GLUTAMINE-RICH PROTEIN 2"/>
    <property type="match status" value="1"/>
</dbReference>
<sequence length="165" mass="16858">MTNFTVLPPEINSLRMFGGAGSAPMLSAAAAWDGLAGELESAAESFASVTAGLAEQAWQGPAAAAMTAAAAPYAGFLSAASAQAAAAAGQAQAVVAAFETAHAAMIHPVAVAANRNVFVQLVMSNLLGQNAPAIAATESVYEQMWAQDVAAMFGYHPGRRQRRHR</sequence>